<protein>
    <submittedName>
        <fullName evidence="1">Uncharacterized protein</fullName>
    </submittedName>
</protein>
<name>A0AAD7BYP9_9AGAR</name>
<organism evidence="1 2">
    <name type="scientific">Roridomyces roridus</name>
    <dbReference type="NCBI Taxonomy" id="1738132"/>
    <lineage>
        <taxon>Eukaryota</taxon>
        <taxon>Fungi</taxon>
        <taxon>Dikarya</taxon>
        <taxon>Basidiomycota</taxon>
        <taxon>Agaricomycotina</taxon>
        <taxon>Agaricomycetes</taxon>
        <taxon>Agaricomycetidae</taxon>
        <taxon>Agaricales</taxon>
        <taxon>Marasmiineae</taxon>
        <taxon>Mycenaceae</taxon>
        <taxon>Roridomyces</taxon>
    </lineage>
</organism>
<reference evidence="1" key="1">
    <citation type="submission" date="2023-03" db="EMBL/GenBank/DDBJ databases">
        <title>Massive genome expansion in bonnet fungi (Mycena s.s.) driven by repeated elements and novel gene families across ecological guilds.</title>
        <authorList>
            <consortium name="Lawrence Berkeley National Laboratory"/>
            <person name="Harder C.B."/>
            <person name="Miyauchi S."/>
            <person name="Viragh M."/>
            <person name="Kuo A."/>
            <person name="Thoen E."/>
            <person name="Andreopoulos B."/>
            <person name="Lu D."/>
            <person name="Skrede I."/>
            <person name="Drula E."/>
            <person name="Henrissat B."/>
            <person name="Morin E."/>
            <person name="Kohler A."/>
            <person name="Barry K."/>
            <person name="LaButti K."/>
            <person name="Morin E."/>
            <person name="Salamov A."/>
            <person name="Lipzen A."/>
            <person name="Mereny Z."/>
            <person name="Hegedus B."/>
            <person name="Baldrian P."/>
            <person name="Stursova M."/>
            <person name="Weitz H."/>
            <person name="Taylor A."/>
            <person name="Grigoriev I.V."/>
            <person name="Nagy L.G."/>
            <person name="Martin F."/>
            <person name="Kauserud H."/>
        </authorList>
    </citation>
    <scope>NUCLEOTIDE SEQUENCE</scope>
    <source>
        <strain evidence="1">9284</strain>
    </source>
</reference>
<comment type="caution">
    <text evidence="1">The sequence shown here is derived from an EMBL/GenBank/DDBJ whole genome shotgun (WGS) entry which is preliminary data.</text>
</comment>
<dbReference type="AlphaFoldDB" id="A0AAD7BYP9"/>
<accession>A0AAD7BYP9</accession>
<proteinExistence type="predicted"/>
<dbReference type="Proteomes" id="UP001221142">
    <property type="component" value="Unassembled WGS sequence"/>
</dbReference>
<evidence type="ECO:0000313" key="1">
    <source>
        <dbReference type="EMBL" id="KAJ7633030.1"/>
    </source>
</evidence>
<evidence type="ECO:0000313" key="2">
    <source>
        <dbReference type="Proteomes" id="UP001221142"/>
    </source>
</evidence>
<sequence>MDSSLFSCAISLGLLNHLYFHKFEPHSAKIPLLLLSLEPAALILCIGGPISFLRVLLSYTVFWGSLSLSIVLYRLSPFHPLAQYPGPAICKVTKLWGVAVAAGGKQHLYLKKLHDTYGPYVRTGKSPS</sequence>
<keyword evidence="2" id="KW-1185">Reference proteome</keyword>
<dbReference type="EMBL" id="JARKIF010000008">
    <property type="protein sequence ID" value="KAJ7633030.1"/>
    <property type="molecule type" value="Genomic_DNA"/>
</dbReference>
<gene>
    <name evidence="1" type="ORF">FB45DRAFT_1148404</name>
</gene>